<name>A0ABS9UL52_9BACT</name>
<protein>
    <submittedName>
        <fullName evidence="1">Uncharacterized protein</fullName>
    </submittedName>
</protein>
<evidence type="ECO:0000313" key="1">
    <source>
        <dbReference type="EMBL" id="MCH7397331.1"/>
    </source>
</evidence>
<dbReference type="Proteomes" id="UP001165488">
    <property type="component" value="Unassembled WGS sequence"/>
</dbReference>
<dbReference type="EMBL" id="JAKZGS010000003">
    <property type="protein sequence ID" value="MCH7397331.1"/>
    <property type="molecule type" value="Genomic_DNA"/>
</dbReference>
<gene>
    <name evidence="1" type="ORF">MM236_04995</name>
</gene>
<organism evidence="1 2">
    <name type="scientific">Belliella calami</name>
    <dbReference type="NCBI Taxonomy" id="2923436"/>
    <lineage>
        <taxon>Bacteria</taxon>
        <taxon>Pseudomonadati</taxon>
        <taxon>Bacteroidota</taxon>
        <taxon>Cytophagia</taxon>
        <taxon>Cytophagales</taxon>
        <taxon>Cyclobacteriaceae</taxon>
        <taxon>Belliella</taxon>
    </lineage>
</organism>
<reference evidence="1" key="1">
    <citation type="submission" date="2022-03" db="EMBL/GenBank/DDBJ databases">
        <title>De novo assembled genomes of Belliella spp. (Cyclobacteriaceae) strains.</title>
        <authorList>
            <person name="Szabo A."/>
            <person name="Korponai K."/>
            <person name="Felfoldi T."/>
        </authorList>
    </citation>
    <scope>NUCLEOTIDE SEQUENCE</scope>
    <source>
        <strain evidence="1">DSM 107340</strain>
    </source>
</reference>
<proteinExistence type="predicted"/>
<dbReference type="RefSeq" id="WP_241273848.1">
    <property type="nucleotide sequence ID" value="NZ_JAKZGS010000003.1"/>
</dbReference>
<evidence type="ECO:0000313" key="2">
    <source>
        <dbReference type="Proteomes" id="UP001165488"/>
    </source>
</evidence>
<accession>A0ABS9UL52</accession>
<comment type="caution">
    <text evidence="1">The sequence shown here is derived from an EMBL/GenBank/DDBJ whole genome shotgun (WGS) entry which is preliminary data.</text>
</comment>
<sequence>MIRNNSENDIELFFYGEENATSEIAKGDFIIKSAFCDERGDKSFFEFFLIDSIQIAVHKRVVKTYYPDSPGKNIFNTQDQNSWRIEKNKKTFRRFVFEITEEDLK</sequence>
<keyword evidence="2" id="KW-1185">Reference proteome</keyword>